<sequence length="81" mass="8985">MSLVVNMLLCYFIGLATGFLLGAKAVRVFWLKKYPADDMSLQPFVNRRFEDVLNERREQEVRDNNSTGSSARGTPGSEGGG</sequence>
<organism evidence="2">
    <name type="scientific">marine sediment metagenome</name>
    <dbReference type="NCBI Taxonomy" id="412755"/>
    <lineage>
        <taxon>unclassified sequences</taxon>
        <taxon>metagenomes</taxon>
        <taxon>ecological metagenomes</taxon>
    </lineage>
</organism>
<evidence type="ECO:0000313" key="2">
    <source>
        <dbReference type="EMBL" id="KKL87378.1"/>
    </source>
</evidence>
<gene>
    <name evidence="2" type="ORF">LCGC14_1935280</name>
</gene>
<reference evidence="2" key="1">
    <citation type="journal article" date="2015" name="Nature">
        <title>Complex archaea that bridge the gap between prokaryotes and eukaryotes.</title>
        <authorList>
            <person name="Spang A."/>
            <person name="Saw J.H."/>
            <person name="Jorgensen S.L."/>
            <person name="Zaremba-Niedzwiedzka K."/>
            <person name="Martijn J."/>
            <person name="Lind A.E."/>
            <person name="van Eijk R."/>
            <person name="Schleper C."/>
            <person name="Guy L."/>
            <person name="Ettema T.J."/>
        </authorList>
    </citation>
    <scope>NUCLEOTIDE SEQUENCE</scope>
</reference>
<feature type="region of interest" description="Disordered" evidence="1">
    <location>
        <begin position="55"/>
        <end position="81"/>
    </location>
</feature>
<protein>
    <submittedName>
        <fullName evidence="2">Uncharacterized protein</fullName>
    </submittedName>
</protein>
<comment type="caution">
    <text evidence="2">The sequence shown here is derived from an EMBL/GenBank/DDBJ whole genome shotgun (WGS) entry which is preliminary data.</text>
</comment>
<dbReference type="EMBL" id="LAZR01020851">
    <property type="protein sequence ID" value="KKL87378.1"/>
    <property type="molecule type" value="Genomic_DNA"/>
</dbReference>
<accession>A0A0F9FMC4</accession>
<proteinExistence type="predicted"/>
<dbReference type="AlphaFoldDB" id="A0A0F9FMC4"/>
<name>A0A0F9FMC4_9ZZZZ</name>
<evidence type="ECO:0000256" key="1">
    <source>
        <dbReference type="SAM" id="MobiDB-lite"/>
    </source>
</evidence>